<gene>
    <name evidence="2" type="ORF">LSH36_7g06001</name>
</gene>
<protein>
    <submittedName>
        <fullName evidence="2">Uncharacterized protein</fullName>
    </submittedName>
</protein>
<name>A0AAD9NIN5_9ANNE</name>
<evidence type="ECO:0000313" key="3">
    <source>
        <dbReference type="Proteomes" id="UP001208570"/>
    </source>
</evidence>
<organism evidence="2 3">
    <name type="scientific">Paralvinella palmiformis</name>
    <dbReference type="NCBI Taxonomy" id="53620"/>
    <lineage>
        <taxon>Eukaryota</taxon>
        <taxon>Metazoa</taxon>
        <taxon>Spiralia</taxon>
        <taxon>Lophotrochozoa</taxon>
        <taxon>Annelida</taxon>
        <taxon>Polychaeta</taxon>
        <taxon>Sedentaria</taxon>
        <taxon>Canalipalpata</taxon>
        <taxon>Terebellida</taxon>
        <taxon>Terebelliformia</taxon>
        <taxon>Alvinellidae</taxon>
        <taxon>Paralvinella</taxon>
    </lineage>
</organism>
<sequence length="264" mass="29687">MPAPFDGRAPSQLSQFNQHAISYRFAAAGCRSELSRACHRLVMRLAGEIEIHLRALMHRLIIDVRVVFLRTATNRGVHSAESTTDNYTTGNTSIAPIPVVPERLGYTSRDQHVTKETPHRLTSDTRSLRPTTEEAMSWTNSSLGYLSNIARQANVTNSGRLPVIPTTEKPKAYTRRDIYIRGHLLHHPPPASRNFQPKPDSSGDVFSDPNSSADSREDPDGANSRRKRKHSSTKARYYNYKMLYDTIKVSTTLSVEKRQLVCSI</sequence>
<evidence type="ECO:0000256" key="1">
    <source>
        <dbReference type="SAM" id="MobiDB-lite"/>
    </source>
</evidence>
<comment type="caution">
    <text evidence="2">The sequence shown here is derived from an EMBL/GenBank/DDBJ whole genome shotgun (WGS) entry which is preliminary data.</text>
</comment>
<proteinExistence type="predicted"/>
<reference evidence="2" key="1">
    <citation type="journal article" date="2023" name="Mol. Biol. Evol.">
        <title>Third-Generation Sequencing Reveals the Adaptive Role of the Epigenome in Three Deep-Sea Polychaetes.</title>
        <authorList>
            <person name="Perez M."/>
            <person name="Aroh O."/>
            <person name="Sun Y."/>
            <person name="Lan Y."/>
            <person name="Juniper S.K."/>
            <person name="Young C.R."/>
            <person name="Angers B."/>
            <person name="Qian P.Y."/>
        </authorList>
    </citation>
    <scope>NUCLEOTIDE SEQUENCE</scope>
    <source>
        <strain evidence="2">P08H-3</strain>
    </source>
</reference>
<dbReference type="Proteomes" id="UP001208570">
    <property type="component" value="Unassembled WGS sequence"/>
</dbReference>
<keyword evidence="3" id="KW-1185">Reference proteome</keyword>
<dbReference type="EMBL" id="JAODUP010000007">
    <property type="protein sequence ID" value="KAK2169736.1"/>
    <property type="molecule type" value="Genomic_DNA"/>
</dbReference>
<accession>A0AAD9NIN5</accession>
<feature type="region of interest" description="Disordered" evidence="1">
    <location>
        <begin position="111"/>
        <end position="134"/>
    </location>
</feature>
<dbReference type="AlphaFoldDB" id="A0AAD9NIN5"/>
<feature type="region of interest" description="Disordered" evidence="1">
    <location>
        <begin position="184"/>
        <end position="232"/>
    </location>
</feature>
<evidence type="ECO:0000313" key="2">
    <source>
        <dbReference type="EMBL" id="KAK2169736.1"/>
    </source>
</evidence>
<feature type="compositionally biased region" description="Basic and acidic residues" evidence="1">
    <location>
        <begin position="111"/>
        <end position="127"/>
    </location>
</feature>